<evidence type="ECO:0000313" key="2">
    <source>
        <dbReference type="EMBL" id="GBO34603.1"/>
    </source>
</evidence>
<dbReference type="EMBL" id="BGPR01058384">
    <property type="protein sequence ID" value="GBO34541.1"/>
    <property type="molecule type" value="Genomic_DNA"/>
</dbReference>
<dbReference type="EMBL" id="BGPR01058443">
    <property type="protein sequence ID" value="GBO34603.1"/>
    <property type="molecule type" value="Genomic_DNA"/>
</dbReference>
<gene>
    <name evidence="1" type="ORF">AVEN_133880_1</name>
    <name evidence="2" type="ORF">AVEN_148302_1</name>
</gene>
<name>A0A4Y2WAC9_ARAVE</name>
<accession>A0A4Y2WAC9</accession>
<dbReference type="OrthoDB" id="6284905at2759"/>
<proteinExistence type="predicted"/>
<evidence type="ECO:0000313" key="3">
    <source>
        <dbReference type="Proteomes" id="UP000499080"/>
    </source>
</evidence>
<organism evidence="2 3">
    <name type="scientific">Araneus ventricosus</name>
    <name type="common">Orbweaver spider</name>
    <name type="synonym">Epeira ventricosa</name>
    <dbReference type="NCBI Taxonomy" id="182803"/>
    <lineage>
        <taxon>Eukaryota</taxon>
        <taxon>Metazoa</taxon>
        <taxon>Ecdysozoa</taxon>
        <taxon>Arthropoda</taxon>
        <taxon>Chelicerata</taxon>
        <taxon>Arachnida</taxon>
        <taxon>Araneae</taxon>
        <taxon>Araneomorphae</taxon>
        <taxon>Entelegynae</taxon>
        <taxon>Araneoidea</taxon>
        <taxon>Araneidae</taxon>
        <taxon>Araneus</taxon>
    </lineage>
</organism>
<sequence length="101" mass="11821">MSFIGSRIFEFLVRLIIQLWRADDELDELKRFSFLSFKEIVLSTGTLPLHLDVSIGHVRPYAPSSIRRTVFQTKHNLSHSRRKPIADGIGKRFIHRVFRNS</sequence>
<keyword evidence="3" id="KW-1185">Reference proteome</keyword>
<comment type="caution">
    <text evidence="2">The sequence shown here is derived from an EMBL/GenBank/DDBJ whole genome shotgun (WGS) entry which is preliminary data.</text>
</comment>
<dbReference type="Proteomes" id="UP000499080">
    <property type="component" value="Unassembled WGS sequence"/>
</dbReference>
<evidence type="ECO:0000313" key="1">
    <source>
        <dbReference type="EMBL" id="GBO34541.1"/>
    </source>
</evidence>
<protein>
    <submittedName>
        <fullName evidence="2">Uncharacterized protein</fullName>
    </submittedName>
</protein>
<dbReference type="AlphaFoldDB" id="A0A4Y2WAC9"/>
<reference evidence="2 3" key="1">
    <citation type="journal article" date="2019" name="Sci. Rep.">
        <title>Orb-weaving spider Araneus ventricosus genome elucidates the spidroin gene catalogue.</title>
        <authorList>
            <person name="Kono N."/>
            <person name="Nakamura H."/>
            <person name="Ohtoshi R."/>
            <person name="Moran D.A.P."/>
            <person name="Shinohara A."/>
            <person name="Yoshida Y."/>
            <person name="Fujiwara M."/>
            <person name="Mori M."/>
            <person name="Tomita M."/>
            <person name="Arakawa K."/>
        </authorList>
    </citation>
    <scope>NUCLEOTIDE SEQUENCE [LARGE SCALE GENOMIC DNA]</scope>
</reference>